<keyword evidence="6" id="KW-1185">Reference proteome</keyword>
<evidence type="ECO:0000256" key="1">
    <source>
        <dbReference type="SAM" id="MobiDB-lite"/>
    </source>
</evidence>
<dbReference type="RefSeq" id="WP_343926013.1">
    <property type="nucleotide sequence ID" value="NZ_BAAAIR010000049.1"/>
</dbReference>
<organism evidence="5 6">
    <name type="scientific">Brachybacterium tyrofermentans</name>
    <dbReference type="NCBI Taxonomy" id="47848"/>
    <lineage>
        <taxon>Bacteria</taxon>
        <taxon>Bacillati</taxon>
        <taxon>Actinomycetota</taxon>
        <taxon>Actinomycetes</taxon>
        <taxon>Micrococcales</taxon>
        <taxon>Dermabacteraceae</taxon>
        <taxon>Brachybacterium</taxon>
    </lineage>
</organism>
<dbReference type="EMBL" id="JBHSLN010000079">
    <property type="protein sequence ID" value="MFC5298676.1"/>
    <property type="molecule type" value="Genomic_DNA"/>
</dbReference>
<feature type="chain" id="PRO_5047264647" evidence="3">
    <location>
        <begin position="23"/>
        <end position="226"/>
    </location>
</feature>
<dbReference type="Proteomes" id="UP001595937">
    <property type="component" value="Unassembled WGS sequence"/>
</dbReference>
<feature type="transmembrane region" description="Helical" evidence="2">
    <location>
        <begin position="73"/>
        <end position="92"/>
    </location>
</feature>
<gene>
    <name evidence="5" type="ORF">ACFPK8_14270</name>
</gene>
<protein>
    <submittedName>
        <fullName evidence="5">DUF4129 domain-containing protein</fullName>
    </submittedName>
</protein>
<keyword evidence="3" id="KW-0732">Signal</keyword>
<feature type="signal peptide" evidence="3">
    <location>
        <begin position="1"/>
        <end position="22"/>
    </location>
</feature>
<evidence type="ECO:0000256" key="3">
    <source>
        <dbReference type="SAM" id="SignalP"/>
    </source>
</evidence>
<keyword evidence="2" id="KW-1133">Transmembrane helix</keyword>
<evidence type="ECO:0000256" key="2">
    <source>
        <dbReference type="SAM" id="Phobius"/>
    </source>
</evidence>
<keyword evidence="2" id="KW-0472">Membrane</keyword>
<evidence type="ECO:0000313" key="6">
    <source>
        <dbReference type="Proteomes" id="UP001595937"/>
    </source>
</evidence>
<accession>A0ABW0FI86</accession>
<feature type="domain" description="Protein-glutamine gamma-glutamyltransferase-like C-terminal" evidence="4">
    <location>
        <begin position="142"/>
        <end position="210"/>
    </location>
</feature>
<dbReference type="Pfam" id="PF13559">
    <property type="entry name" value="DUF4129"/>
    <property type="match status" value="1"/>
</dbReference>
<comment type="caution">
    <text evidence="5">The sequence shown here is derived from an EMBL/GenBank/DDBJ whole genome shotgun (WGS) entry which is preliminary data.</text>
</comment>
<proteinExistence type="predicted"/>
<evidence type="ECO:0000313" key="5">
    <source>
        <dbReference type="EMBL" id="MFC5298676.1"/>
    </source>
</evidence>
<dbReference type="InterPro" id="IPR025403">
    <property type="entry name" value="TgpA-like_C"/>
</dbReference>
<evidence type="ECO:0000259" key="4">
    <source>
        <dbReference type="Pfam" id="PF13559"/>
    </source>
</evidence>
<dbReference type="GeneID" id="303298888"/>
<reference evidence="6" key="1">
    <citation type="journal article" date="2019" name="Int. J. Syst. Evol. Microbiol.">
        <title>The Global Catalogue of Microorganisms (GCM) 10K type strain sequencing project: providing services to taxonomists for standard genome sequencing and annotation.</title>
        <authorList>
            <consortium name="The Broad Institute Genomics Platform"/>
            <consortium name="The Broad Institute Genome Sequencing Center for Infectious Disease"/>
            <person name="Wu L."/>
            <person name="Ma J."/>
        </authorList>
    </citation>
    <scope>NUCLEOTIDE SEQUENCE [LARGE SCALE GENOMIC DNA]</scope>
    <source>
        <strain evidence="6">CGMCC 1.16455</strain>
    </source>
</reference>
<sequence length="226" mass="24155">MATLLLVLALAGLALVTLGAAADRGPGITSDGSGQWEFSPRTQEPQEVPEIEMPTGLQQPVQPDSGQSGGGPLVLLLVIGTVLLAVAIWVLYRMRKLARPAPELAEATADEELTPAQARAALDDARASLSTVVDAHDAVIAAWLALEHAIAEAGIRRLPSRTTLEFVVEVLGTLELDRPSLDRLAHLYRRALFDPEPLREADRDEAIGLLDRLTADVETPADGQVR</sequence>
<name>A0ABW0FI86_9MICO</name>
<keyword evidence="2" id="KW-0812">Transmembrane</keyword>
<feature type="region of interest" description="Disordered" evidence="1">
    <location>
        <begin position="26"/>
        <end position="48"/>
    </location>
</feature>